<organism evidence="3 4">
    <name type="scientific">Actibacterium lipolyticum</name>
    <dbReference type="NCBI Taxonomy" id="1524263"/>
    <lineage>
        <taxon>Bacteria</taxon>
        <taxon>Pseudomonadati</taxon>
        <taxon>Pseudomonadota</taxon>
        <taxon>Alphaproteobacteria</taxon>
        <taxon>Rhodobacterales</taxon>
        <taxon>Roseobacteraceae</taxon>
        <taxon>Actibacterium</taxon>
    </lineage>
</organism>
<dbReference type="Proteomes" id="UP000202922">
    <property type="component" value="Unassembled WGS sequence"/>
</dbReference>
<gene>
    <name evidence="3" type="primary">potD</name>
    <name evidence="3" type="ORF">COL8621_01428</name>
</gene>
<accession>A0A238JVG7</accession>
<dbReference type="RefSeq" id="WP_093966964.1">
    <property type="nucleotide sequence ID" value="NZ_FXYE01000001.1"/>
</dbReference>
<dbReference type="PANTHER" id="PTHR30222:SF17">
    <property type="entry name" value="SPERMIDINE_PUTRESCINE-BINDING PERIPLASMIC PROTEIN"/>
    <property type="match status" value="1"/>
</dbReference>
<feature type="chain" id="PRO_5012534172" evidence="2">
    <location>
        <begin position="23"/>
        <end position="348"/>
    </location>
</feature>
<feature type="signal peptide" evidence="2">
    <location>
        <begin position="1"/>
        <end position="22"/>
    </location>
</feature>
<evidence type="ECO:0000313" key="4">
    <source>
        <dbReference type="Proteomes" id="UP000202922"/>
    </source>
</evidence>
<reference evidence="4" key="1">
    <citation type="submission" date="2017-05" db="EMBL/GenBank/DDBJ databases">
        <authorList>
            <person name="Rodrigo-Torres L."/>
            <person name="Arahal R. D."/>
            <person name="Lucena T."/>
        </authorList>
    </citation>
    <scope>NUCLEOTIDE SEQUENCE [LARGE SCALE GENOMIC DNA]</scope>
    <source>
        <strain evidence="4">CECT 8621</strain>
    </source>
</reference>
<sequence>MTLVKKLLASTAFAALATTAMAADTDLLVFDYSGFEDPAFHSAYVEKNGDSPNFAFFGDEEEALQKLRSGFKSDVSHVCAGSVTKWVESGILEPWDTAQITAYADLNADLTGQDVTAGSSDVYFVPTDYGSTAIAYNSDQVPAEDVASLKVFLNPKYTSRMTLPDNVDDAYALAYLATGTTDWTNATDEQFAAASDWLRQVHPNLRTYWTDPAELSQLLATGEVLVSWAWNETLPTMVEEGFPIGFQREAAEGSSLWLCGYVNLKDGEGVEAKAYDYLNAMLDPSSTGALLDAGYGQSNAAAMAEVGDEALTEVGLGPISAPVLAQLPMSGELREKQSAEFEKIKAGF</sequence>
<proteinExistence type="predicted"/>
<dbReference type="Gene3D" id="3.40.190.10">
    <property type="entry name" value="Periplasmic binding protein-like II"/>
    <property type="match status" value="2"/>
</dbReference>
<evidence type="ECO:0000256" key="2">
    <source>
        <dbReference type="SAM" id="SignalP"/>
    </source>
</evidence>
<evidence type="ECO:0000313" key="3">
    <source>
        <dbReference type="EMBL" id="SMX34668.1"/>
    </source>
</evidence>
<name>A0A238JVG7_9RHOB</name>
<evidence type="ECO:0000256" key="1">
    <source>
        <dbReference type="ARBA" id="ARBA00022729"/>
    </source>
</evidence>
<dbReference type="OrthoDB" id="9769319at2"/>
<protein>
    <submittedName>
        <fullName evidence="3">Spermidine/putrescine-binding periplasmic protein</fullName>
    </submittedName>
</protein>
<keyword evidence="4" id="KW-1185">Reference proteome</keyword>
<dbReference type="SUPFAM" id="SSF53850">
    <property type="entry name" value="Periplasmic binding protein-like II"/>
    <property type="match status" value="1"/>
</dbReference>
<dbReference type="PANTHER" id="PTHR30222">
    <property type="entry name" value="SPERMIDINE/PUTRESCINE-BINDING PERIPLASMIC PROTEIN"/>
    <property type="match status" value="1"/>
</dbReference>
<keyword evidence="1 2" id="KW-0732">Signal</keyword>
<dbReference type="EMBL" id="FXYE01000001">
    <property type="protein sequence ID" value="SMX34668.1"/>
    <property type="molecule type" value="Genomic_DNA"/>
</dbReference>
<dbReference type="Pfam" id="PF13343">
    <property type="entry name" value="SBP_bac_6"/>
    <property type="match status" value="1"/>
</dbReference>
<dbReference type="AlphaFoldDB" id="A0A238JVG7"/>